<dbReference type="Pfam" id="PF13843">
    <property type="entry name" value="DDE_Tnp_1_7"/>
    <property type="match status" value="1"/>
</dbReference>
<dbReference type="AlphaFoldDB" id="A0A0V1HFL5"/>
<evidence type="ECO:0000313" key="3">
    <source>
        <dbReference type="Proteomes" id="UP000054805"/>
    </source>
</evidence>
<name>A0A0V1HFL5_TRIPS</name>
<evidence type="ECO:0000313" key="2">
    <source>
        <dbReference type="EMBL" id="KRZ09507.1"/>
    </source>
</evidence>
<protein>
    <recommendedName>
        <fullName evidence="1">PiggyBac transposable element-derived protein domain-containing protein</fullName>
    </recommendedName>
</protein>
<feature type="domain" description="PiggyBac transposable element-derived protein" evidence="1">
    <location>
        <begin position="176"/>
        <end position="239"/>
    </location>
</feature>
<reference evidence="2 3" key="1">
    <citation type="submission" date="2015-01" db="EMBL/GenBank/DDBJ databases">
        <title>Evolution of Trichinella species and genotypes.</title>
        <authorList>
            <person name="Korhonen P.K."/>
            <person name="Edoardo P."/>
            <person name="Giuseppe L.R."/>
            <person name="Gasser R.B."/>
        </authorList>
    </citation>
    <scope>NUCLEOTIDE SEQUENCE [LARGE SCALE GENOMIC DNA]</scope>
    <source>
        <strain evidence="2">ISS588</strain>
    </source>
</reference>
<proteinExistence type="predicted"/>
<dbReference type="InterPro" id="IPR029526">
    <property type="entry name" value="PGBD"/>
</dbReference>
<gene>
    <name evidence="2" type="ORF">T4B_10885</name>
</gene>
<evidence type="ECO:0000259" key="1">
    <source>
        <dbReference type="Pfam" id="PF13843"/>
    </source>
</evidence>
<accession>A0A0V1HFL5</accession>
<keyword evidence="3" id="KW-1185">Reference proteome</keyword>
<comment type="caution">
    <text evidence="2">The sequence shown here is derived from an EMBL/GenBank/DDBJ whole genome shotgun (WGS) entry which is preliminary data.</text>
</comment>
<dbReference type="EMBL" id="JYDS01000379">
    <property type="protein sequence ID" value="KRZ09507.1"/>
    <property type="molecule type" value="Genomic_DNA"/>
</dbReference>
<organism evidence="2 3">
    <name type="scientific">Trichinella pseudospiralis</name>
    <name type="common">Parasitic roundworm</name>
    <dbReference type="NCBI Taxonomy" id="6337"/>
    <lineage>
        <taxon>Eukaryota</taxon>
        <taxon>Metazoa</taxon>
        <taxon>Ecdysozoa</taxon>
        <taxon>Nematoda</taxon>
        <taxon>Enoplea</taxon>
        <taxon>Dorylaimia</taxon>
        <taxon>Trichinellida</taxon>
        <taxon>Trichinellidae</taxon>
        <taxon>Trichinella</taxon>
    </lineage>
</organism>
<sequence length="290" mass="33041">MTSLYKIEKRNICKSRAREEAKPVLQIYGEECSSALPILETAGQFSPHKKVKATMYRSKHSPTVSKQHASSWKFQHTANILTLIMTMLGGTANVRNNATFPSGCFCFVLVHMIRSRQVAMNGYENNLDEVTSEDVCGELDVTVVHDDYKSNSESIDALPVERTSWKRRTCFSSDLAIFYKILPLEKIEDIADESQRYALQKGVNFEVYVQDIMQFFGLILLRGNLLVPNENYFWSTEDDVCVSIVFKFKKKHGSAADIDRAKGILPAENEEENTKLPYKELDMKIRCGVR</sequence>
<dbReference type="Proteomes" id="UP000054805">
    <property type="component" value="Unassembled WGS sequence"/>
</dbReference>